<organism evidence="2 3">
    <name type="scientific">Cardiocondyla obscurior</name>
    <dbReference type="NCBI Taxonomy" id="286306"/>
    <lineage>
        <taxon>Eukaryota</taxon>
        <taxon>Metazoa</taxon>
        <taxon>Ecdysozoa</taxon>
        <taxon>Arthropoda</taxon>
        <taxon>Hexapoda</taxon>
        <taxon>Insecta</taxon>
        <taxon>Pterygota</taxon>
        <taxon>Neoptera</taxon>
        <taxon>Endopterygota</taxon>
        <taxon>Hymenoptera</taxon>
        <taxon>Apocrita</taxon>
        <taxon>Aculeata</taxon>
        <taxon>Formicoidea</taxon>
        <taxon>Formicidae</taxon>
        <taxon>Myrmicinae</taxon>
        <taxon>Cardiocondyla</taxon>
    </lineage>
</organism>
<proteinExistence type="predicted"/>
<evidence type="ECO:0000313" key="2">
    <source>
        <dbReference type="EMBL" id="KAL0114697.1"/>
    </source>
</evidence>
<feature type="region of interest" description="Disordered" evidence="1">
    <location>
        <begin position="64"/>
        <end position="90"/>
    </location>
</feature>
<dbReference type="Proteomes" id="UP001430953">
    <property type="component" value="Unassembled WGS sequence"/>
</dbReference>
<evidence type="ECO:0000256" key="1">
    <source>
        <dbReference type="SAM" id="MobiDB-lite"/>
    </source>
</evidence>
<gene>
    <name evidence="2" type="ORF">PUN28_011775</name>
</gene>
<name>A0AAW2FKN1_9HYME</name>
<protein>
    <submittedName>
        <fullName evidence="2">Uncharacterized protein</fullName>
    </submittedName>
</protein>
<dbReference type="EMBL" id="JADYXP020000011">
    <property type="protein sequence ID" value="KAL0114697.1"/>
    <property type="molecule type" value="Genomic_DNA"/>
</dbReference>
<sequence length="90" mass="9376">MCDHCANITSQKEYAGQVTCRCNGEKKNSVVSKEKDFSGCCSKRGKEKRGGSCGAKCCAGTKERGGCCSDPATDPKSCCPADKKSTNGPA</sequence>
<comment type="caution">
    <text evidence="2">The sequence shown here is derived from an EMBL/GenBank/DDBJ whole genome shotgun (WGS) entry which is preliminary data.</text>
</comment>
<accession>A0AAW2FKN1</accession>
<dbReference type="AlphaFoldDB" id="A0AAW2FKN1"/>
<keyword evidence="3" id="KW-1185">Reference proteome</keyword>
<reference evidence="2 3" key="1">
    <citation type="submission" date="2023-03" db="EMBL/GenBank/DDBJ databases">
        <title>High recombination rates correlate with genetic variation in Cardiocondyla obscurior ants.</title>
        <authorList>
            <person name="Errbii M."/>
        </authorList>
    </citation>
    <scope>NUCLEOTIDE SEQUENCE [LARGE SCALE GENOMIC DNA]</scope>
    <source>
        <strain evidence="2">Alpha-2009</strain>
        <tissue evidence="2">Whole body</tissue>
    </source>
</reference>
<evidence type="ECO:0000313" key="3">
    <source>
        <dbReference type="Proteomes" id="UP001430953"/>
    </source>
</evidence>
<feature type="compositionally biased region" description="Basic and acidic residues" evidence="1">
    <location>
        <begin position="81"/>
        <end position="90"/>
    </location>
</feature>